<dbReference type="RefSeq" id="WP_162089103.1">
    <property type="nucleotide sequence ID" value="NZ_CAJIMS010000001.1"/>
</dbReference>
<protein>
    <submittedName>
        <fullName evidence="3">Murein DD-endopeptidase MepM</fullName>
        <ecNumber evidence="3">3.4.24.-</ecNumber>
    </submittedName>
</protein>
<sequence length="277" mass="31815">MKLKISFFILSILCFSLAKSQDLPKEQLSQFSYDRKIIYENDTIKITITNPLLCPLRVYIFSKYLKEQNVIKDSISLTIKEKSNIEYKIFAKAIDVEKIRFSIDLAFGDENKKLKKSKLALPFLKSKQYLIMQEQNGDFSHNDDYSRYAVDFKMPVGEIICAADKGFVVGVVKDYQFGGNDRKWTPYANFITIYHPQSGLFTQYVHLKQEGSFVKVGDMVKRNQPIGLSGETGYVSGAHLHFNVLVPEKNKTLISTPFSFENNVDAKNLKQNMKVKK</sequence>
<evidence type="ECO:0000259" key="2">
    <source>
        <dbReference type="Pfam" id="PF01551"/>
    </source>
</evidence>
<evidence type="ECO:0000313" key="4">
    <source>
        <dbReference type="Proteomes" id="UP000662618"/>
    </source>
</evidence>
<keyword evidence="4" id="KW-1185">Reference proteome</keyword>
<dbReference type="PANTHER" id="PTHR21666">
    <property type="entry name" value="PEPTIDASE-RELATED"/>
    <property type="match status" value="1"/>
</dbReference>
<gene>
    <name evidence="3" type="primary">mepM_3</name>
    <name evidence="3" type="ORF">CHRY9390_02885</name>
</gene>
<name>A0A9N8MI39_9FLAO</name>
<evidence type="ECO:0000313" key="3">
    <source>
        <dbReference type="EMBL" id="CAD7814915.1"/>
    </source>
</evidence>
<comment type="caution">
    <text evidence="3">The sequence shown here is derived from an EMBL/GenBank/DDBJ whole genome shotgun (WGS) entry which is preliminary data.</text>
</comment>
<dbReference type="Pfam" id="PF01551">
    <property type="entry name" value="Peptidase_M23"/>
    <property type="match status" value="1"/>
</dbReference>
<keyword evidence="1" id="KW-0732">Signal</keyword>
<feature type="chain" id="PRO_5040460195" evidence="1">
    <location>
        <begin position="21"/>
        <end position="277"/>
    </location>
</feature>
<feature type="domain" description="M23ase beta-sheet core" evidence="2">
    <location>
        <begin position="148"/>
        <end position="246"/>
    </location>
</feature>
<dbReference type="GO" id="GO:0004222">
    <property type="term" value="F:metalloendopeptidase activity"/>
    <property type="evidence" value="ECO:0007669"/>
    <property type="project" value="TreeGrafter"/>
</dbReference>
<feature type="signal peptide" evidence="1">
    <location>
        <begin position="1"/>
        <end position="20"/>
    </location>
</feature>
<organism evidence="3 4">
    <name type="scientific">Chryseobacterium aquaeductus</name>
    <dbReference type="NCBI Taxonomy" id="2675056"/>
    <lineage>
        <taxon>Bacteria</taxon>
        <taxon>Pseudomonadati</taxon>
        <taxon>Bacteroidota</taxon>
        <taxon>Flavobacteriia</taxon>
        <taxon>Flavobacteriales</taxon>
        <taxon>Weeksellaceae</taxon>
        <taxon>Chryseobacterium group</taxon>
        <taxon>Chryseobacterium</taxon>
    </lineage>
</organism>
<dbReference type="PANTHER" id="PTHR21666:SF270">
    <property type="entry name" value="MUREIN HYDROLASE ACTIVATOR ENVC"/>
    <property type="match status" value="1"/>
</dbReference>
<dbReference type="InterPro" id="IPR016047">
    <property type="entry name" value="M23ase_b-sheet_dom"/>
</dbReference>
<dbReference type="Gene3D" id="2.70.70.10">
    <property type="entry name" value="Glucose Permease (Domain IIA)"/>
    <property type="match status" value="1"/>
</dbReference>
<evidence type="ECO:0000256" key="1">
    <source>
        <dbReference type="SAM" id="SignalP"/>
    </source>
</evidence>
<keyword evidence="3" id="KW-0378">Hydrolase</keyword>
<dbReference type="EC" id="3.4.24.-" evidence="3"/>
<dbReference type="InterPro" id="IPR011055">
    <property type="entry name" value="Dup_hybrid_motif"/>
</dbReference>
<dbReference type="AlphaFoldDB" id="A0A9N8MI39"/>
<proteinExistence type="predicted"/>
<accession>A0A9N8MI39</accession>
<dbReference type="SUPFAM" id="SSF51261">
    <property type="entry name" value="Duplicated hybrid motif"/>
    <property type="match status" value="1"/>
</dbReference>
<reference evidence="3" key="1">
    <citation type="submission" date="2020-12" db="EMBL/GenBank/DDBJ databases">
        <authorList>
            <person name="Rodrigo-Torres L."/>
            <person name="Arahal R. D."/>
            <person name="Lucena T."/>
        </authorList>
    </citation>
    <scope>NUCLEOTIDE SEQUENCE</scope>
    <source>
        <strain evidence="3">CECT 9390</strain>
    </source>
</reference>
<dbReference type="CDD" id="cd12797">
    <property type="entry name" value="M23_peptidase"/>
    <property type="match status" value="1"/>
</dbReference>
<dbReference type="EMBL" id="CAJIMS010000001">
    <property type="protein sequence ID" value="CAD7814915.1"/>
    <property type="molecule type" value="Genomic_DNA"/>
</dbReference>
<dbReference type="InterPro" id="IPR050570">
    <property type="entry name" value="Cell_wall_metabolism_enzyme"/>
</dbReference>
<dbReference type="Proteomes" id="UP000662618">
    <property type="component" value="Unassembled WGS sequence"/>
</dbReference>